<dbReference type="Pfam" id="PF13924">
    <property type="entry name" value="Lipocalin_5"/>
    <property type="match status" value="1"/>
</dbReference>
<reference evidence="2" key="1">
    <citation type="submission" date="2023-06" db="EMBL/GenBank/DDBJ databases">
        <title>Genome-scale phylogeny and comparative genomics of the fungal order Sordariales.</title>
        <authorList>
            <consortium name="Lawrence Berkeley National Laboratory"/>
            <person name="Hensen N."/>
            <person name="Bonometti L."/>
            <person name="Westerberg I."/>
            <person name="Brannstrom I.O."/>
            <person name="Guillou S."/>
            <person name="Cros-Aarteil S."/>
            <person name="Calhoun S."/>
            <person name="Haridas S."/>
            <person name="Kuo A."/>
            <person name="Mondo S."/>
            <person name="Pangilinan J."/>
            <person name="Riley R."/>
            <person name="Labutti K."/>
            <person name="Andreopoulos B."/>
            <person name="Lipzen A."/>
            <person name="Chen C."/>
            <person name="Yanf M."/>
            <person name="Daum C."/>
            <person name="Ng V."/>
            <person name="Clum A."/>
            <person name="Steindorff A."/>
            <person name="Ohm R."/>
            <person name="Martin F."/>
            <person name="Silar P."/>
            <person name="Natvig D."/>
            <person name="Lalanne C."/>
            <person name="Gautier V."/>
            <person name="Ament-Velasquez S.L."/>
            <person name="Kruys A."/>
            <person name="Hutchinson M.I."/>
            <person name="Powell A.J."/>
            <person name="Barry K."/>
            <person name="Miller A.N."/>
            <person name="Grigoriev I.V."/>
            <person name="Debuchy R."/>
            <person name="Gladieux P."/>
            <person name="Thoren M.H."/>
            <person name="Johannesson H."/>
        </authorList>
    </citation>
    <scope>NUCLEOTIDE SEQUENCE</scope>
    <source>
        <strain evidence="2">SMH4607-1</strain>
    </source>
</reference>
<sequence length="132" mass="15009">MKTDLLKKLAGSYVLLNTTAWNNGTELANPLGENYTGILTYTRTGWMSANLASIDTEFSPQNISWPPHDAYPATEEEGQLIHGPLTVSSLPSWRGTLQARNYTVYKRDDGVFLRIWAYSGVFKTHIWWKRLD</sequence>
<dbReference type="InterPro" id="IPR024311">
    <property type="entry name" value="Lipocalin-like"/>
</dbReference>
<evidence type="ECO:0000313" key="2">
    <source>
        <dbReference type="EMBL" id="KAK0710690.1"/>
    </source>
</evidence>
<name>A0AA40DPD6_9PEZI</name>
<organism evidence="2 3">
    <name type="scientific">Lasiosphaeris hirsuta</name>
    <dbReference type="NCBI Taxonomy" id="260670"/>
    <lineage>
        <taxon>Eukaryota</taxon>
        <taxon>Fungi</taxon>
        <taxon>Dikarya</taxon>
        <taxon>Ascomycota</taxon>
        <taxon>Pezizomycotina</taxon>
        <taxon>Sordariomycetes</taxon>
        <taxon>Sordariomycetidae</taxon>
        <taxon>Sordariales</taxon>
        <taxon>Lasiosphaeriaceae</taxon>
        <taxon>Lasiosphaeris</taxon>
    </lineage>
</organism>
<protein>
    <recommendedName>
        <fullName evidence="1">Lipocalin-like domain-containing protein</fullName>
    </recommendedName>
</protein>
<gene>
    <name evidence="2" type="ORF">B0H67DRAFT_684455</name>
</gene>
<comment type="caution">
    <text evidence="2">The sequence shown here is derived from an EMBL/GenBank/DDBJ whole genome shotgun (WGS) entry which is preliminary data.</text>
</comment>
<evidence type="ECO:0000313" key="3">
    <source>
        <dbReference type="Proteomes" id="UP001172102"/>
    </source>
</evidence>
<proteinExistence type="predicted"/>
<feature type="domain" description="Lipocalin-like" evidence="1">
    <location>
        <begin position="11"/>
        <end position="56"/>
    </location>
</feature>
<dbReference type="Proteomes" id="UP001172102">
    <property type="component" value="Unassembled WGS sequence"/>
</dbReference>
<evidence type="ECO:0000259" key="1">
    <source>
        <dbReference type="Pfam" id="PF13924"/>
    </source>
</evidence>
<keyword evidence="3" id="KW-1185">Reference proteome</keyword>
<dbReference type="AlphaFoldDB" id="A0AA40DPD6"/>
<dbReference type="EMBL" id="JAUKUA010000005">
    <property type="protein sequence ID" value="KAK0710690.1"/>
    <property type="molecule type" value="Genomic_DNA"/>
</dbReference>
<accession>A0AA40DPD6</accession>